<comment type="caution">
    <text evidence="8">The sequence shown here is derived from an EMBL/GenBank/DDBJ whole genome shotgun (WGS) entry which is preliminary data.</text>
</comment>
<dbReference type="PANTHER" id="PTHR30589:SF0">
    <property type="entry name" value="PHOSPHATIDYLGLYCEROL--PROLIPOPROTEIN DIACYLGLYCERYL TRANSFERASE"/>
    <property type="match status" value="1"/>
</dbReference>
<comment type="catalytic activity">
    <reaction evidence="7">
        <text>L-cysteinyl-[prolipoprotein] + a 1,2-diacyl-sn-glycero-3-phospho-(1'-sn-glycerol) = an S-1,2-diacyl-sn-glyceryl-L-cysteinyl-[prolipoprotein] + sn-glycerol 1-phosphate + H(+)</text>
        <dbReference type="Rhea" id="RHEA:56712"/>
        <dbReference type="Rhea" id="RHEA-COMP:14679"/>
        <dbReference type="Rhea" id="RHEA-COMP:14680"/>
        <dbReference type="ChEBI" id="CHEBI:15378"/>
        <dbReference type="ChEBI" id="CHEBI:29950"/>
        <dbReference type="ChEBI" id="CHEBI:57685"/>
        <dbReference type="ChEBI" id="CHEBI:64716"/>
        <dbReference type="ChEBI" id="CHEBI:140658"/>
        <dbReference type="EC" id="2.5.1.145"/>
    </reaction>
</comment>
<keyword evidence="4 7" id="KW-0812">Transmembrane</keyword>
<keyword evidence="5 7" id="KW-1133">Transmembrane helix</keyword>
<dbReference type="PROSITE" id="PS01311">
    <property type="entry name" value="LGT"/>
    <property type="match status" value="1"/>
</dbReference>
<dbReference type="GeneID" id="86155530"/>
<evidence type="ECO:0000256" key="7">
    <source>
        <dbReference type="HAMAP-Rule" id="MF_01147"/>
    </source>
</evidence>
<comment type="similarity">
    <text evidence="1 7">Belongs to the Lgt family.</text>
</comment>
<dbReference type="HAMAP" id="MF_01147">
    <property type="entry name" value="Lgt"/>
    <property type="match status" value="1"/>
</dbReference>
<dbReference type="Proteomes" id="UP000308167">
    <property type="component" value="Unassembled WGS sequence"/>
</dbReference>
<evidence type="ECO:0000256" key="6">
    <source>
        <dbReference type="ARBA" id="ARBA00023136"/>
    </source>
</evidence>
<sequence>MTDFIHLPYIDPVIFSLGPISLRWYGVMYLLGFAFAYWLGSKRIKKSNGLWTEEQFDSLLYNCFAGVILGGRIGDVFFYNFDRFITDPLYLFRIWEGGMSFHGGLLGVIVAMIWTSIRQKRSFWQTADLVAPLVPVGLGLGRLGNFINNELWGRPVENLDAVPWAMFPYGYHGSIPLHPSQLYEMLLEGALLFVILNVFIRKPRPLGVVSGLFLIGYGVFRFLVEYVREIDHGVNTAEDLITRGQMLSLPMIIGGIVIMLWAYSRTQSTKSADKK</sequence>
<keyword evidence="3 7" id="KW-0808">Transferase</keyword>
<keyword evidence="6 7" id="KW-0472">Membrane</keyword>
<dbReference type="EMBL" id="CABFKI010000006">
    <property type="protein sequence ID" value="VTU07749.1"/>
    <property type="molecule type" value="Genomic_DNA"/>
</dbReference>
<evidence type="ECO:0000256" key="1">
    <source>
        <dbReference type="ARBA" id="ARBA00007150"/>
    </source>
</evidence>
<accession>A0ABY6TJZ4</accession>
<name>A0ABY6TJZ4_9PAST</name>
<dbReference type="GO" id="GO:0016757">
    <property type="term" value="F:glycosyltransferase activity"/>
    <property type="evidence" value="ECO:0007669"/>
    <property type="project" value="UniProtKB-KW"/>
</dbReference>
<dbReference type="PANTHER" id="PTHR30589">
    <property type="entry name" value="PROLIPOPROTEIN DIACYLGLYCERYL TRANSFERASE"/>
    <property type="match status" value="1"/>
</dbReference>
<feature type="binding site" evidence="7">
    <location>
        <position position="142"/>
    </location>
    <ligand>
        <name>a 1,2-diacyl-sn-glycero-3-phospho-(1'-sn-glycerol)</name>
        <dbReference type="ChEBI" id="CHEBI:64716"/>
    </ligand>
</feature>
<dbReference type="InterPro" id="IPR001640">
    <property type="entry name" value="Lgt"/>
</dbReference>
<dbReference type="RefSeq" id="WP_135709939.1">
    <property type="nucleotide sequence ID" value="NZ_CABFKI010000006.1"/>
</dbReference>
<evidence type="ECO:0000313" key="9">
    <source>
        <dbReference type="Proteomes" id="UP000308167"/>
    </source>
</evidence>
<dbReference type="Pfam" id="PF01790">
    <property type="entry name" value="LGT"/>
    <property type="match status" value="1"/>
</dbReference>
<feature type="transmembrane region" description="Helical" evidence="7">
    <location>
        <begin position="20"/>
        <end position="39"/>
    </location>
</feature>
<evidence type="ECO:0000256" key="2">
    <source>
        <dbReference type="ARBA" id="ARBA00022475"/>
    </source>
</evidence>
<comment type="function">
    <text evidence="7">Catalyzes the transfer of the diacylglyceryl group from phosphatidylglycerol to the sulfhydryl group of the N-terminal cysteine of a prolipoprotein, the first step in the formation of mature lipoproteins.</text>
</comment>
<gene>
    <name evidence="7 8" type="primary">lgt</name>
    <name evidence="8" type="ORF">SAMEA1410922_01135</name>
</gene>
<evidence type="ECO:0000256" key="5">
    <source>
        <dbReference type="ARBA" id="ARBA00022989"/>
    </source>
</evidence>
<organism evidence="8 9">
    <name type="scientific">Actinobacillus porcinus</name>
    <dbReference type="NCBI Taxonomy" id="51048"/>
    <lineage>
        <taxon>Bacteria</taxon>
        <taxon>Pseudomonadati</taxon>
        <taxon>Pseudomonadota</taxon>
        <taxon>Gammaproteobacteria</taxon>
        <taxon>Pasteurellales</taxon>
        <taxon>Pasteurellaceae</taxon>
        <taxon>Actinobacillus</taxon>
    </lineage>
</organism>
<comment type="subcellular location">
    <subcellularLocation>
        <location evidence="7">Cell membrane</location>
        <topology evidence="7">Multi-pass membrane protein</topology>
    </subcellularLocation>
</comment>
<protein>
    <recommendedName>
        <fullName evidence="7">Phosphatidylglycerol--prolipoprotein diacylglyceryl transferase</fullName>
        <ecNumber evidence="7">2.5.1.145</ecNumber>
    </recommendedName>
</protein>
<dbReference type="EC" id="2.5.1.145" evidence="7"/>
<feature type="transmembrane region" description="Helical" evidence="7">
    <location>
        <begin position="244"/>
        <end position="264"/>
    </location>
</feature>
<evidence type="ECO:0000313" key="8">
    <source>
        <dbReference type="EMBL" id="VTU07749.1"/>
    </source>
</evidence>
<reference evidence="8 9" key="1">
    <citation type="submission" date="2019-05" db="EMBL/GenBank/DDBJ databases">
        <authorList>
            <consortium name="Pathogen Informatics"/>
        </authorList>
    </citation>
    <scope>NUCLEOTIDE SEQUENCE [LARGE SCALE GENOMIC DNA]</scope>
    <source>
        <strain evidence="8 9">NM319</strain>
    </source>
</reference>
<feature type="transmembrane region" description="Helical" evidence="7">
    <location>
        <begin position="99"/>
        <end position="117"/>
    </location>
</feature>
<keyword evidence="8" id="KW-0328">Glycosyltransferase</keyword>
<evidence type="ECO:0000256" key="3">
    <source>
        <dbReference type="ARBA" id="ARBA00022679"/>
    </source>
</evidence>
<comment type="pathway">
    <text evidence="7">Protein modification; lipoprotein biosynthesis (diacylglyceryl transfer).</text>
</comment>
<keyword evidence="9" id="KW-1185">Reference proteome</keyword>
<keyword evidence="2 7" id="KW-1003">Cell membrane</keyword>
<feature type="transmembrane region" description="Helical" evidence="7">
    <location>
        <begin position="59"/>
        <end position="79"/>
    </location>
</feature>
<proteinExistence type="inferred from homology"/>
<dbReference type="NCBIfam" id="TIGR00544">
    <property type="entry name" value="lgt"/>
    <property type="match status" value="1"/>
</dbReference>
<feature type="transmembrane region" description="Helical" evidence="7">
    <location>
        <begin position="206"/>
        <end position="224"/>
    </location>
</feature>
<evidence type="ECO:0000256" key="4">
    <source>
        <dbReference type="ARBA" id="ARBA00022692"/>
    </source>
</evidence>